<dbReference type="GeneID" id="5141604"/>
<reference evidence="1 2" key="1">
    <citation type="journal article" date="2006" name="Virology">
        <title>TTSV1, a new virus-like particle isolated from the hyperthermophilic crenarchaeote Thermoproteus tenax.</title>
        <authorList>
            <person name="Ahn D.G."/>
            <person name="Kim S.I."/>
            <person name="Rhee J.K."/>
            <person name="Kim K.P."/>
            <person name="Pan J.G."/>
            <person name="Oh J.W."/>
        </authorList>
    </citation>
    <scope>NUCLEOTIDE SEQUENCE</scope>
</reference>
<accession>Q647F7</accession>
<dbReference type="KEGG" id="vg:5141604"/>
<name>Q647F7_9VIRU</name>
<dbReference type="EMBL" id="AY722806">
    <property type="protein sequence ID" value="AAU25955.1"/>
    <property type="molecule type" value="Genomic_DNA"/>
</dbReference>
<organism evidence="1 2">
    <name type="scientific">Thermoproteus tenax spherical virus 1</name>
    <dbReference type="NCBI Taxonomy" id="292639"/>
    <lineage>
        <taxon>Viruses</taxon>
        <taxon>Viruses incertae sedis</taxon>
        <taxon>Globuloviridae</taxon>
        <taxon>Alphaglobulovirus</taxon>
        <taxon>Alphaglobulovirus cinderense</taxon>
    </lineage>
</organism>
<dbReference type="Proteomes" id="UP000006730">
    <property type="component" value="Segment"/>
</dbReference>
<evidence type="ECO:0000313" key="1">
    <source>
        <dbReference type="EMBL" id="AAU25955.1"/>
    </source>
</evidence>
<dbReference type="SUPFAM" id="SSF52833">
    <property type="entry name" value="Thioredoxin-like"/>
    <property type="match status" value="1"/>
</dbReference>
<protein>
    <submittedName>
        <fullName evidence="1">Uncharacterized protein</fullName>
    </submittedName>
</protein>
<sequence length="143" mass="16202">MPRKKKDELAEAEFGPATLRPLPDSPVLAVIVSPTCPACKRLFKSKSAKYYINKGWIRVMEVGNAVRLGLAEYALSDLGMTMRLATPTYIIFCPDGQVFFRVTVNMFDDHDALTNMVINVYREYLRLVKCKNTEPVSEHEQTV</sequence>
<dbReference type="InterPro" id="IPR036249">
    <property type="entry name" value="Thioredoxin-like_sf"/>
</dbReference>
<evidence type="ECO:0000313" key="2">
    <source>
        <dbReference type="Proteomes" id="UP000006730"/>
    </source>
</evidence>
<proteinExistence type="predicted"/>
<keyword evidence="2" id="KW-1185">Reference proteome</keyword>
<dbReference type="RefSeq" id="YP_164346.1">
    <property type="nucleotide sequence ID" value="NC_006556.1"/>
</dbReference>